<keyword evidence="3" id="KW-0238">DNA-binding</keyword>
<keyword evidence="4" id="KW-0804">Transcription</keyword>
<feature type="domain" description="WRKY" evidence="7">
    <location>
        <begin position="135"/>
        <end position="196"/>
    </location>
</feature>
<sequence>MENKKPCQRDDNYSPTLTNELQQGKDLARQLQMLLLQDPHSSTSSSRSFHDTREFLVQQIIASFDRAVSMANHPSDPLAPSPPPLPPVKSESPLSGSEDSDPVGEDSTRRKRVQPRWTTKVQVSPETGFEGPPGDGYNWRKYGQKDILGANFPRAYYRCALKHQTNCPATKQVQRCDEDPCIFEVTYRSLHACNHPVINPNQPSSSSYNPNQPPPQRETLISFDPNNASFIIPKNSDLHNQHLLANPNPEFHFHASSMTATSAVLSTTTTAVRATSSASATSSPINITHDFPFDPFDDFDSTFFH</sequence>
<evidence type="ECO:0000256" key="2">
    <source>
        <dbReference type="ARBA" id="ARBA00023015"/>
    </source>
</evidence>
<feature type="compositionally biased region" description="Pro residues" evidence="6">
    <location>
        <begin position="77"/>
        <end position="87"/>
    </location>
</feature>
<evidence type="ECO:0000256" key="6">
    <source>
        <dbReference type="SAM" id="MobiDB-lite"/>
    </source>
</evidence>
<accession>A0A4P9Q2M6</accession>
<feature type="compositionally biased region" description="Polar residues" evidence="6">
    <location>
        <begin position="116"/>
        <end position="125"/>
    </location>
</feature>
<dbReference type="SMR" id="A0A4P9Q2M6"/>
<comment type="subcellular location">
    <subcellularLocation>
        <location evidence="1">Nucleus</location>
    </subcellularLocation>
</comment>
<keyword evidence="2" id="KW-0805">Transcription regulation</keyword>
<dbReference type="SMART" id="SM00774">
    <property type="entry name" value="WRKY"/>
    <property type="match status" value="1"/>
</dbReference>
<dbReference type="InterPro" id="IPR003657">
    <property type="entry name" value="WRKY_dom"/>
</dbReference>
<name>A0A4P9Q2M6_FAGTA</name>
<dbReference type="PANTHER" id="PTHR32096:SF146">
    <property type="entry name" value="WRKY TRANSCRIPTION FACTOR 19-RELATED"/>
    <property type="match status" value="1"/>
</dbReference>
<feature type="compositionally biased region" description="Polar residues" evidence="6">
    <location>
        <begin position="13"/>
        <end position="22"/>
    </location>
</feature>
<evidence type="ECO:0000256" key="1">
    <source>
        <dbReference type="ARBA" id="ARBA00004123"/>
    </source>
</evidence>
<feature type="region of interest" description="Disordered" evidence="6">
    <location>
        <begin position="71"/>
        <end position="137"/>
    </location>
</feature>
<dbReference type="GO" id="GO:0003700">
    <property type="term" value="F:DNA-binding transcription factor activity"/>
    <property type="evidence" value="ECO:0007669"/>
    <property type="project" value="InterPro"/>
</dbReference>
<dbReference type="PROSITE" id="PS50811">
    <property type="entry name" value="WRKY"/>
    <property type="match status" value="1"/>
</dbReference>
<proteinExistence type="evidence at transcript level"/>
<evidence type="ECO:0000259" key="7">
    <source>
        <dbReference type="PROSITE" id="PS50811"/>
    </source>
</evidence>
<dbReference type="Gene3D" id="2.20.25.80">
    <property type="entry name" value="WRKY domain"/>
    <property type="match status" value="1"/>
</dbReference>
<feature type="region of interest" description="Disordered" evidence="6">
    <location>
        <begin position="1"/>
        <end position="25"/>
    </location>
</feature>
<dbReference type="InterPro" id="IPR036576">
    <property type="entry name" value="WRKY_dom_sf"/>
</dbReference>
<evidence type="ECO:0000313" key="8">
    <source>
        <dbReference type="EMBL" id="QCV57315.1"/>
    </source>
</evidence>
<feature type="compositionally biased region" description="Basic and acidic residues" evidence="6">
    <location>
        <begin position="1"/>
        <end position="12"/>
    </location>
</feature>
<dbReference type="Pfam" id="PF03106">
    <property type="entry name" value="WRKY"/>
    <property type="match status" value="1"/>
</dbReference>
<dbReference type="InterPro" id="IPR044810">
    <property type="entry name" value="WRKY_plant"/>
</dbReference>
<protein>
    <submittedName>
        <fullName evidence="8">WRKY transcription factor</fullName>
    </submittedName>
</protein>
<evidence type="ECO:0000256" key="5">
    <source>
        <dbReference type="ARBA" id="ARBA00023242"/>
    </source>
</evidence>
<dbReference type="GO" id="GO:0000976">
    <property type="term" value="F:transcription cis-regulatory region binding"/>
    <property type="evidence" value="ECO:0007669"/>
    <property type="project" value="TreeGrafter"/>
</dbReference>
<reference evidence="8" key="1">
    <citation type="submission" date="2018-11" db="EMBL/GenBank/DDBJ databases">
        <authorList>
            <person name="Xia H."/>
        </authorList>
    </citation>
    <scope>NUCLEOTIDE SEQUENCE</scope>
    <source>
        <strain evidence="8">FtPinG0001212400.01</strain>
    </source>
</reference>
<dbReference type="PANTHER" id="PTHR32096">
    <property type="entry name" value="WRKY TRANSCRIPTION FACTOR 30-RELATED-RELATED"/>
    <property type="match status" value="1"/>
</dbReference>
<dbReference type="AlphaFoldDB" id="A0A4P9Q2M6"/>
<dbReference type="SUPFAM" id="SSF118290">
    <property type="entry name" value="WRKY DNA-binding domain"/>
    <property type="match status" value="1"/>
</dbReference>
<evidence type="ECO:0000256" key="4">
    <source>
        <dbReference type="ARBA" id="ARBA00023163"/>
    </source>
</evidence>
<dbReference type="GO" id="GO:0005634">
    <property type="term" value="C:nucleus"/>
    <property type="evidence" value="ECO:0007669"/>
    <property type="project" value="UniProtKB-SubCell"/>
</dbReference>
<organism evidence="8">
    <name type="scientific">Fagopyrum tataricum</name>
    <name type="common">Tartarian buckwheat</name>
    <name type="synonym">Polygonum tataricum</name>
    <dbReference type="NCBI Taxonomy" id="62330"/>
    <lineage>
        <taxon>Eukaryota</taxon>
        <taxon>Viridiplantae</taxon>
        <taxon>Streptophyta</taxon>
        <taxon>Embryophyta</taxon>
        <taxon>Tracheophyta</taxon>
        <taxon>Spermatophyta</taxon>
        <taxon>Magnoliopsida</taxon>
        <taxon>eudicotyledons</taxon>
        <taxon>Gunneridae</taxon>
        <taxon>Pentapetalae</taxon>
        <taxon>Caryophyllales</taxon>
        <taxon>Polygonaceae</taxon>
        <taxon>Polygonoideae</taxon>
        <taxon>Fagopyreae</taxon>
        <taxon>Fagopyrum</taxon>
    </lineage>
</organism>
<evidence type="ECO:0000256" key="3">
    <source>
        <dbReference type="ARBA" id="ARBA00023125"/>
    </source>
</evidence>
<keyword evidence="5" id="KW-0539">Nucleus</keyword>
<dbReference type="EMBL" id="MK161308">
    <property type="protein sequence ID" value="QCV57315.1"/>
    <property type="molecule type" value="mRNA"/>
</dbReference>